<keyword evidence="3" id="KW-0804">Transcription</keyword>
<dbReference type="InterPro" id="IPR018062">
    <property type="entry name" value="HTH_AraC-typ_CS"/>
</dbReference>
<dbReference type="InterPro" id="IPR050204">
    <property type="entry name" value="AraC_XylS_family_regulators"/>
</dbReference>
<dbReference type="SUPFAM" id="SSF51182">
    <property type="entry name" value="RmlC-like cupins"/>
    <property type="match status" value="1"/>
</dbReference>
<reference evidence="6 7" key="1">
    <citation type="submission" date="2013-02" db="EMBL/GenBank/DDBJ databases">
        <title>Whole genome shotgun sequence of Gordonia malaquae NBRC 108250.</title>
        <authorList>
            <person name="Yoshida I."/>
            <person name="Hosoyama A."/>
            <person name="Tsuchikane K."/>
            <person name="Ando Y."/>
            <person name="Baba S."/>
            <person name="Ohji S."/>
            <person name="Hamada M."/>
            <person name="Tamura T."/>
            <person name="Yamazoe A."/>
            <person name="Yamazaki S."/>
            <person name="Fujita N."/>
        </authorList>
    </citation>
    <scope>NUCLEOTIDE SEQUENCE [LARGE SCALE GENOMIC DNA]</scope>
    <source>
        <strain evidence="6 7">NBRC 108250</strain>
    </source>
</reference>
<feature type="domain" description="HTH araC/xylS-type" evidence="5">
    <location>
        <begin position="177"/>
        <end position="274"/>
    </location>
</feature>
<evidence type="ECO:0000313" key="6">
    <source>
        <dbReference type="EMBL" id="GAC81087.1"/>
    </source>
</evidence>
<dbReference type="PROSITE" id="PS01124">
    <property type="entry name" value="HTH_ARAC_FAMILY_2"/>
    <property type="match status" value="1"/>
</dbReference>
<dbReference type="EMBL" id="BAOP01000026">
    <property type="protein sequence ID" value="GAC81087.1"/>
    <property type="molecule type" value="Genomic_DNA"/>
</dbReference>
<dbReference type="eggNOG" id="COG2207">
    <property type="taxonomic scope" value="Bacteria"/>
</dbReference>
<dbReference type="Gene3D" id="1.10.10.60">
    <property type="entry name" value="Homeodomain-like"/>
    <property type="match status" value="2"/>
</dbReference>
<keyword evidence="1" id="KW-0805">Transcription regulation</keyword>
<evidence type="ECO:0000256" key="3">
    <source>
        <dbReference type="ARBA" id="ARBA00023163"/>
    </source>
</evidence>
<feature type="compositionally biased region" description="Basic residues" evidence="4">
    <location>
        <begin position="261"/>
        <end position="273"/>
    </location>
</feature>
<protein>
    <submittedName>
        <fullName evidence="6">Putative AraC family transcriptional regulator</fullName>
    </submittedName>
</protein>
<dbReference type="STRING" id="410332.SAMN04488550_0766"/>
<dbReference type="PANTHER" id="PTHR46796">
    <property type="entry name" value="HTH-TYPE TRANSCRIPTIONAL ACTIVATOR RHAS-RELATED"/>
    <property type="match status" value="1"/>
</dbReference>
<evidence type="ECO:0000256" key="1">
    <source>
        <dbReference type="ARBA" id="ARBA00023015"/>
    </source>
</evidence>
<name>M3UYT5_GORML</name>
<dbReference type="SMART" id="SM00342">
    <property type="entry name" value="HTH_ARAC"/>
    <property type="match status" value="1"/>
</dbReference>
<organism evidence="6 7">
    <name type="scientific">Gordonia malaquae NBRC 108250</name>
    <dbReference type="NCBI Taxonomy" id="1223542"/>
    <lineage>
        <taxon>Bacteria</taxon>
        <taxon>Bacillati</taxon>
        <taxon>Actinomycetota</taxon>
        <taxon>Actinomycetes</taxon>
        <taxon>Mycobacteriales</taxon>
        <taxon>Gordoniaceae</taxon>
        <taxon>Gordonia</taxon>
    </lineage>
</organism>
<keyword evidence="2" id="KW-0238">DNA-binding</keyword>
<dbReference type="InterPro" id="IPR009057">
    <property type="entry name" value="Homeodomain-like_sf"/>
</dbReference>
<dbReference type="Proteomes" id="UP000035009">
    <property type="component" value="Unassembled WGS sequence"/>
</dbReference>
<dbReference type="InterPro" id="IPR011051">
    <property type="entry name" value="RmlC_Cupin_sf"/>
</dbReference>
<dbReference type="SUPFAM" id="SSF46689">
    <property type="entry name" value="Homeodomain-like"/>
    <property type="match status" value="2"/>
</dbReference>
<evidence type="ECO:0000259" key="5">
    <source>
        <dbReference type="PROSITE" id="PS01124"/>
    </source>
</evidence>
<dbReference type="RefSeq" id="WP_008380573.1">
    <property type="nucleotide sequence ID" value="NZ_BAOP01000026.1"/>
</dbReference>
<dbReference type="GO" id="GO:0043565">
    <property type="term" value="F:sequence-specific DNA binding"/>
    <property type="evidence" value="ECO:0007669"/>
    <property type="project" value="InterPro"/>
</dbReference>
<sequence length="282" mass="30580">MSAPTQANNAENVDRALAALEWTLQESRREQLSAGEHRLYGGPTAGFRYLVDGSLEIDDCGTTRLIAAGDVILWPHGSCGRLRALTDVDMVSVVFAPSRWLHTLPTAVVIGGFRAAEPAVAGLIDTIGTGPGATRPGDVVICNRITSTIVSVVMRTWLERGCAPDLWADRLAEPDLSRVIDALHAEPGRAWTVDELARAATMSRSAFAERFRELTGRSPASYLAGVRMAEAMRLLNDGEPVAATAHRLGYESEAGFSRAFRRHTGHPPARWRRDRQAQPSAS</sequence>
<keyword evidence="7" id="KW-1185">Reference proteome</keyword>
<dbReference type="GO" id="GO:0003700">
    <property type="term" value="F:DNA-binding transcription factor activity"/>
    <property type="evidence" value="ECO:0007669"/>
    <property type="project" value="InterPro"/>
</dbReference>
<dbReference type="InterPro" id="IPR018060">
    <property type="entry name" value="HTH_AraC"/>
</dbReference>
<dbReference type="Pfam" id="PF12833">
    <property type="entry name" value="HTH_18"/>
    <property type="match status" value="1"/>
</dbReference>
<dbReference type="PROSITE" id="PS00041">
    <property type="entry name" value="HTH_ARAC_FAMILY_1"/>
    <property type="match status" value="1"/>
</dbReference>
<dbReference type="PANTHER" id="PTHR46796:SF7">
    <property type="entry name" value="ARAC FAMILY TRANSCRIPTIONAL REGULATOR"/>
    <property type="match status" value="1"/>
</dbReference>
<evidence type="ECO:0000256" key="4">
    <source>
        <dbReference type="SAM" id="MobiDB-lite"/>
    </source>
</evidence>
<comment type="caution">
    <text evidence="6">The sequence shown here is derived from an EMBL/GenBank/DDBJ whole genome shotgun (WGS) entry which is preliminary data.</text>
</comment>
<accession>M3UYT5</accession>
<feature type="region of interest" description="Disordered" evidence="4">
    <location>
        <begin position="261"/>
        <end position="282"/>
    </location>
</feature>
<proteinExistence type="predicted"/>
<dbReference type="AlphaFoldDB" id="M3UYT5"/>
<evidence type="ECO:0000313" key="7">
    <source>
        <dbReference type="Proteomes" id="UP000035009"/>
    </source>
</evidence>
<gene>
    <name evidence="6" type="ORF">GM1_026_00550</name>
</gene>
<evidence type="ECO:0000256" key="2">
    <source>
        <dbReference type="ARBA" id="ARBA00023125"/>
    </source>
</evidence>